<sequence>MSAALVLFPAVLPRVWATASVERPLPPVTELEPFGAEPKDFSPGSLAVAARRIGPARVVAMPPAAKPMHEPLRTLEPELAFYRKYTEGMLRRYMKLSMESGRVPSLLGRELFRGHVTSYKVNSFEDVVIFVHDVGNCLRKLDPTQQELIKRIALQEYTQGETAGRMGLSLKTVQRKYAEALDELTGIFLKRKMLEPLKTCQGA</sequence>
<dbReference type="AlphaFoldDB" id="A0A239DKT6"/>
<name>A0A239DKT6_9BACT</name>
<dbReference type="EMBL" id="FZOU01000001">
    <property type="protein sequence ID" value="SNS33070.1"/>
    <property type="molecule type" value="Genomic_DNA"/>
</dbReference>
<proteinExistence type="predicted"/>
<dbReference type="OrthoDB" id="118550at2"/>
<dbReference type="GO" id="GO:0016987">
    <property type="term" value="F:sigma factor activity"/>
    <property type="evidence" value="ECO:0007669"/>
    <property type="project" value="InterPro"/>
</dbReference>
<reference evidence="2 3" key="1">
    <citation type="submission" date="2017-06" db="EMBL/GenBank/DDBJ databases">
        <authorList>
            <person name="Kim H.J."/>
            <person name="Triplett B.A."/>
        </authorList>
    </citation>
    <scope>NUCLEOTIDE SEQUENCE [LARGE SCALE GENOMIC DNA]</scope>
    <source>
        <strain evidence="2 3">DSM 18704</strain>
    </source>
</reference>
<dbReference type="InterPro" id="IPR013324">
    <property type="entry name" value="RNA_pol_sigma_r3/r4-like"/>
</dbReference>
<dbReference type="InterPro" id="IPR036388">
    <property type="entry name" value="WH-like_DNA-bd_sf"/>
</dbReference>
<dbReference type="Gene3D" id="1.10.10.10">
    <property type="entry name" value="Winged helix-like DNA-binding domain superfamily/Winged helix DNA-binding domain"/>
    <property type="match status" value="1"/>
</dbReference>
<organism evidence="2 3">
    <name type="scientific">Granulicella rosea</name>
    <dbReference type="NCBI Taxonomy" id="474952"/>
    <lineage>
        <taxon>Bacteria</taxon>
        <taxon>Pseudomonadati</taxon>
        <taxon>Acidobacteriota</taxon>
        <taxon>Terriglobia</taxon>
        <taxon>Terriglobales</taxon>
        <taxon>Acidobacteriaceae</taxon>
        <taxon>Granulicella</taxon>
    </lineage>
</organism>
<dbReference type="Pfam" id="PF08281">
    <property type="entry name" value="Sigma70_r4_2"/>
    <property type="match status" value="1"/>
</dbReference>
<dbReference type="RefSeq" id="WP_089406815.1">
    <property type="nucleotide sequence ID" value="NZ_FZOU01000001.1"/>
</dbReference>
<dbReference type="InterPro" id="IPR013249">
    <property type="entry name" value="RNA_pol_sigma70_r4_t2"/>
</dbReference>
<dbReference type="SUPFAM" id="SSF88659">
    <property type="entry name" value="Sigma3 and sigma4 domains of RNA polymerase sigma factors"/>
    <property type="match status" value="1"/>
</dbReference>
<evidence type="ECO:0000313" key="2">
    <source>
        <dbReference type="EMBL" id="SNS33070.1"/>
    </source>
</evidence>
<dbReference type="Proteomes" id="UP000198356">
    <property type="component" value="Unassembled WGS sequence"/>
</dbReference>
<protein>
    <submittedName>
        <fullName evidence="2">Sigma-70, region 4</fullName>
    </submittedName>
</protein>
<accession>A0A239DKT6</accession>
<dbReference type="GO" id="GO:0006352">
    <property type="term" value="P:DNA-templated transcription initiation"/>
    <property type="evidence" value="ECO:0007669"/>
    <property type="project" value="InterPro"/>
</dbReference>
<evidence type="ECO:0000313" key="3">
    <source>
        <dbReference type="Proteomes" id="UP000198356"/>
    </source>
</evidence>
<evidence type="ECO:0000259" key="1">
    <source>
        <dbReference type="Pfam" id="PF08281"/>
    </source>
</evidence>
<gene>
    <name evidence="2" type="ORF">SAMN05421770_101529</name>
</gene>
<feature type="domain" description="RNA polymerase sigma factor 70 region 4 type 2" evidence="1">
    <location>
        <begin position="134"/>
        <end position="183"/>
    </location>
</feature>
<keyword evidence="3" id="KW-1185">Reference proteome</keyword>
<dbReference type="GO" id="GO:0003677">
    <property type="term" value="F:DNA binding"/>
    <property type="evidence" value="ECO:0007669"/>
    <property type="project" value="InterPro"/>
</dbReference>